<dbReference type="EMBL" id="KX607102">
    <property type="protein sequence ID" value="AON96519.1"/>
    <property type="molecule type" value="Genomic_DNA"/>
</dbReference>
<sequence length="193" mass="22168">MSARQPQNNNQQNNNSILQALQQVQQQNRPIVANIARIDPYMANMAYKMYNEIDVSINESVSTIDITNKMLRIAKGMIRSIEQGHAKMSATPFTLKESFKSLVMELLDVAYTDINTFMTQKYLELQENLTNNDLKKIHELNKTVMEYGLIYINAIHFVLLDTQGFLNEKLPTQLISPVDSARLLGHFHLKHKT</sequence>
<accession>A0A1C9EGA0</accession>
<organism evidence="1">
    <name type="scientific">Acidianus two-tailed phage variant 1</name>
    <dbReference type="NCBI Taxonomy" id="1898550"/>
    <lineage>
        <taxon>Viruses</taxon>
        <taxon>Viruses incertae sedis</taxon>
        <taxon>Bicaudaviridae</taxon>
        <taxon>Bicaudavirus</taxon>
        <taxon>Acidianus two-tailed virus</taxon>
    </lineage>
</organism>
<dbReference type="Proteomes" id="UP000225139">
    <property type="component" value="Segment"/>
</dbReference>
<proteinExistence type="predicted"/>
<name>A0A1C9EGA0_ATV</name>
<dbReference type="SMR" id="A0A1C9EGA0"/>
<reference evidence="1" key="1">
    <citation type="submission" date="2016-07" db="EMBL/GenBank/DDBJ databases">
        <authorList>
            <person name="Vestergaard G."/>
            <person name="Garrett R.A."/>
        </authorList>
    </citation>
    <scope>NUCLEOTIDE SEQUENCE [LARGE SCALE GENOMIC DNA]</scope>
    <source>
        <strain evidence="1">ATV.v1</strain>
    </source>
</reference>
<evidence type="ECO:0000313" key="1">
    <source>
        <dbReference type="EMBL" id="AON96519.1"/>
    </source>
</evidence>
<protein>
    <submittedName>
        <fullName evidence="1">Uncharacterized protein</fullName>
    </submittedName>
</protein>